<gene>
    <name evidence="3" type="primary">PRKAB2</name>
    <name evidence="3" type="ORF">MHBO_000912</name>
</gene>
<dbReference type="Gene3D" id="6.20.250.60">
    <property type="match status" value="1"/>
</dbReference>
<organism evidence="3 4">
    <name type="scientific">Bonamia ostreae</name>
    <dbReference type="NCBI Taxonomy" id="126728"/>
    <lineage>
        <taxon>Eukaryota</taxon>
        <taxon>Sar</taxon>
        <taxon>Rhizaria</taxon>
        <taxon>Endomyxa</taxon>
        <taxon>Ascetosporea</taxon>
        <taxon>Haplosporida</taxon>
        <taxon>Bonamia</taxon>
    </lineage>
</organism>
<dbReference type="PANTHER" id="PTHR46316:SF2">
    <property type="entry name" value="SNF1-RELATED PROTEIN KINASE REGULATORY SUBUNIT BETA-2"/>
    <property type="match status" value="1"/>
</dbReference>
<dbReference type="GO" id="GO:0009011">
    <property type="term" value="F:alpha-1,4-glucan glucosyltransferase (ADP-glucose donor) activity"/>
    <property type="evidence" value="ECO:0007669"/>
    <property type="project" value="UniProtKB-EC"/>
</dbReference>
<dbReference type="EC" id="2.4.1.21" evidence="3"/>
<comment type="similarity">
    <text evidence="1">Belongs to the 5'-AMP-activated protein kinase beta subunit family.</text>
</comment>
<keyword evidence="3" id="KW-0808">Transferase</keyword>
<name>A0ABV2AH95_9EUKA</name>
<evidence type="ECO:0000259" key="2">
    <source>
        <dbReference type="SMART" id="SM01010"/>
    </source>
</evidence>
<evidence type="ECO:0000256" key="1">
    <source>
        <dbReference type="ARBA" id="ARBA00010926"/>
    </source>
</evidence>
<reference evidence="3 4" key="1">
    <citation type="journal article" date="2024" name="BMC Biol.">
        <title>Comparative genomics of Ascetosporea gives new insight into the evolutionary basis for animal parasitism in Rhizaria.</title>
        <authorList>
            <person name="Hiltunen Thoren M."/>
            <person name="Onut-Brannstrom I."/>
            <person name="Alfjorden A."/>
            <person name="Peckova H."/>
            <person name="Swords F."/>
            <person name="Hooper C."/>
            <person name="Holzer A.S."/>
            <person name="Bass D."/>
            <person name="Burki F."/>
        </authorList>
    </citation>
    <scope>NUCLEOTIDE SEQUENCE [LARGE SCALE GENOMIC DNA]</scope>
    <source>
        <strain evidence="3">20-A016</strain>
    </source>
</reference>
<dbReference type="SUPFAM" id="SSF160219">
    <property type="entry name" value="AMPKBI-like"/>
    <property type="match status" value="1"/>
</dbReference>
<dbReference type="InterPro" id="IPR043554">
    <property type="entry name" value="KINB"/>
</dbReference>
<feature type="domain" description="Association with the SNF1 complex (ASC)" evidence="2">
    <location>
        <begin position="2"/>
        <end position="89"/>
    </location>
</feature>
<comment type="caution">
    <text evidence="3">The sequence shown here is derived from an EMBL/GenBank/DDBJ whole genome shotgun (WGS) entry which is preliminary data.</text>
</comment>
<keyword evidence="4" id="KW-1185">Reference proteome</keyword>
<evidence type="ECO:0000313" key="4">
    <source>
        <dbReference type="Proteomes" id="UP001439008"/>
    </source>
</evidence>
<dbReference type="Pfam" id="PF04739">
    <property type="entry name" value="AMPKBI"/>
    <property type="match status" value="1"/>
</dbReference>
<keyword evidence="3" id="KW-0418">Kinase</keyword>
<dbReference type="SMART" id="SM01010">
    <property type="entry name" value="AMPKBI"/>
    <property type="match status" value="1"/>
</dbReference>
<dbReference type="EMBL" id="JBDODL010000183">
    <property type="protein sequence ID" value="MES1919035.1"/>
    <property type="molecule type" value="Genomic_DNA"/>
</dbReference>
<protein>
    <submittedName>
        <fullName evidence="3">5'-AMP-activated protein kinase subunit beta-2</fullName>
        <ecNumber evidence="3">2.4.1.21</ecNumber>
    </submittedName>
</protein>
<evidence type="ECO:0000313" key="3">
    <source>
        <dbReference type="EMBL" id="MES1919035.1"/>
    </source>
</evidence>
<proteinExistence type="inferred from homology"/>
<dbReference type="Proteomes" id="UP001439008">
    <property type="component" value="Unassembled WGS sequence"/>
</dbReference>
<keyword evidence="3" id="KW-0328">Glycosyltransferase</keyword>
<dbReference type="GO" id="GO:0016301">
    <property type="term" value="F:kinase activity"/>
    <property type="evidence" value="ECO:0007669"/>
    <property type="project" value="UniProtKB-KW"/>
</dbReference>
<dbReference type="PANTHER" id="PTHR46316">
    <property type="entry name" value="SNF1-RELATED PROTEIN KINASE REGULATORY SUBUNIT BETA-1"/>
    <property type="match status" value="1"/>
</dbReference>
<sequence>MKTECEYGQKFPDESLYKKEPPTLPPHLSYVLLNYPPHDILDPSTLPIPQHVTVNHGYTLVDESSGVKILAVTQRVKSKFVTTTFYKPVEADS</sequence>
<accession>A0ABV2AH95</accession>
<dbReference type="InterPro" id="IPR037256">
    <property type="entry name" value="ASC_dom_sf"/>
</dbReference>
<dbReference type="InterPro" id="IPR006828">
    <property type="entry name" value="ASC_dom"/>
</dbReference>